<keyword evidence="1" id="KW-0677">Repeat</keyword>
<dbReference type="SMART" id="SM00028">
    <property type="entry name" value="TPR"/>
    <property type="match status" value="2"/>
</dbReference>
<dbReference type="PANTHER" id="PTHR45641:SF19">
    <property type="entry name" value="NEPHROCYSTIN-3"/>
    <property type="match status" value="1"/>
</dbReference>
<reference evidence="5 6" key="1">
    <citation type="journal article" date="2015" name="Sci. Rep.">
        <title>Genome of the facultative scuticociliatosis pathogen Pseudocohnilembus persalinus provides insight into its virulence through horizontal gene transfer.</title>
        <authorList>
            <person name="Xiong J."/>
            <person name="Wang G."/>
            <person name="Cheng J."/>
            <person name="Tian M."/>
            <person name="Pan X."/>
            <person name="Warren A."/>
            <person name="Jiang C."/>
            <person name="Yuan D."/>
            <person name="Miao W."/>
        </authorList>
    </citation>
    <scope>NUCLEOTIDE SEQUENCE [LARGE SCALE GENOMIC DNA]</scope>
    <source>
        <strain evidence="5">36N120E</strain>
    </source>
</reference>
<evidence type="ECO:0000313" key="5">
    <source>
        <dbReference type="EMBL" id="KRW99650.1"/>
    </source>
</evidence>
<dbReference type="Gene3D" id="1.25.40.10">
    <property type="entry name" value="Tetratricopeptide repeat domain"/>
    <property type="match status" value="1"/>
</dbReference>
<protein>
    <recommendedName>
        <fullName evidence="7">Tetratricopeptide repeat</fullName>
    </recommendedName>
</protein>
<proteinExistence type="predicted"/>
<feature type="compositionally biased region" description="Pro residues" evidence="4">
    <location>
        <begin position="391"/>
        <end position="406"/>
    </location>
</feature>
<dbReference type="InterPro" id="IPR011990">
    <property type="entry name" value="TPR-like_helical_dom_sf"/>
</dbReference>
<evidence type="ECO:0000256" key="4">
    <source>
        <dbReference type="SAM" id="MobiDB-lite"/>
    </source>
</evidence>
<accession>A0A0V0QBV0</accession>
<dbReference type="OMA" id="PKQSEQY"/>
<keyword evidence="2" id="KW-0802">TPR repeat</keyword>
<evidence type="ECO:0000256" key="3">
    <source>
        <dbReference type="SAM" id="Coils"/>
    </source>
</evidence>
<dbReference type="EMBL" id="LDAU01000205">
    <property type="protein sequence ID" value="KRW99650.1"/>
    <property type="molecule type" value="Genomic_DNA"/>
</dbReference>
<feature type="coiled-coil region" evidence="3">
    <location>
        <begin position="318"/>
        <end position="349"/>
    </location>
</feature>
<dbReference type="PANTHER" id="PTHR45641">
    <property type="entry name" value="TETRATRICOPEPTIDE REPEAT PROTEIN (AFU_ORTHOLOGUE AFUA_6G03870)"/>
    <property type="match status" value="1"/>
</dbReference>
<organism evidence="5 6">
    <name type="scientific">Pseudocohnilembus persalinus</name>
    <name type="common">Ciliate</name>
    <dbReference type="NCBI Taxonomy" id="266149"/>
    <lineage>
        <taxon>Eukaryota</taxon>
        <taxon>Sar</taxon>
        <taxon>Alveolata</taxon>
        <taxon>Ciliophora</taxon>
        <taxon>Intramacronucleata</taxon>
        <taxon>Oligohymenophorea</taxon>
        <taxon>Scuticociliatia</taxon>
        <taxon>Philasterida</taxon>
        <taxon>Pseudocohnilembidae</taxon>
        <taxon>Pseudocohnilembus</taxon>
    </lineage>
</organism>
<dbReference type="Proteomes" id="UP000054937">
    <property type="component" value="Unassembled WGS sequence"/>
</dbReference>
<feature type="region of interest" description="Disordered" evidence="4">
    <location>
        <begin position="391"/>
        <end position="467"/>
    </location>
</feature>
<evidence type="ECO:0000256" key="1">
    <source>
        <dbReference type="ARBA" id="ARBA00022737"/>
    </source>
</evidence>
<sequence>MQNQPTSQNKLVLKPSEEKRLDDLFNFFAKTEPNVLKISEFFLFCLDRSLISPKIGFSHIYEQILDILGPIEEDEIVKPSQSQKERSINRKQFNAIIEQLSKWIYHAESNNLQRMYIDILTERTVANNDRVENNRNPISDDVTKKLLTEQAIAVLCQYEEELRACYVAYMTENYRKGSLLLKWEELAMDNKKLSTHAFARFLNDSQVVPHSMSPEQIQDVIHKILQPVNTKEQEFFQKSKVIEIFDKDLEKAKEVEYQGDPKMAFHEFLLILMRIAFEHYPKNEEKKNIEQLLERFFKQVLGFRKNHELETEDFPNINKKVYEKLNNYYQDLEEDEKQYDEEYNQEEEDEDLQDPLQMLAQMQNQEIFNGEPLSFEIGEIILQMRKDLPPLPPLPQVEQENPPPYRNDPLSKPKKKKQLPKKERVVIGDKLPLPPEDKTKAQKPKPPKKKQLKKGEKPPRKIIFGGFPGEDPGLQYDHLKNMHDDMVYGEKQLGDINRGTMSKIDVLPVIIDEILYPPECLDKIRYLVEAAINSYNQSNFIFALKNFEEAKNKWQDELGKELPDNILLFFEYSKASIYSSAGRDDYALYWYMQSKSISDRLPYTNPDRSLAYCGLGSTFFNMEEYNLACRSYLKAREVREKLMGVEHVDTATIYNNLGCCMFMLNRNKEAVAYLKIAHSILDLINFFTPINQIIN</sequence>
<gene>
    <name evidence="5" type="ORF">PPERSA_03451</name>
</gene>
<dbReference type="SUPFAM" id="SSF48452">
    <property type="entry name" value="TPR-like"/>
    <property type="match status" value="1"/>
</dbReference>
<evidence type="ECO:0000313" key="6">
    <source>
        <dbReference type="Proteomes" id="UP000054937"/>
    </source>
</evidence>
<dbReference type="AlphaFoldDB" id="A0A0V0QBV0"/>
<evidence type="ECO:0008006" key="7">
    <source>
        <dbReference type="Google" id="ProtNLM"/>
    </source>
</evidence>
<evidence type="ECO:0000256" key="2">
    <source>
        <dbReference type="ARBA" id="ARBA00022803"/>
    </source>
</evidence>
<feature type="compositionally biased region" description="Basic residues" evidence="4">
    <location>
        <begin position="441"/>
        <end position="452"/>
    </location>
</feature>
<dbReference type="InterPro" id="IPR019734">
    <property type="entry name" value="TPR_rpt"/>
</dbReference>
<keyword evidence="3" id="KW-0175">Coiled coil</keyword>
<dbReference type="Pfam" id="PF13424">
    <property type="entry name" value="TPR_12"/>
    <property type="match status" value="1"/>
</dbReference>
<comment type="caution">
    <text evidence="5">The sequence shown here is derived from an EMBL/GenBank/DDBJ whole genome shotgun (WGS) entry which is preliminary data.</text>
</comment>
<dbReference type="OrthoDB" id="626167at2759"/>
<dbReference type="InParanoid" id="A0A0V0QBV0"/>
<keyword evidence="6" id="KW-1185">Reference proteome</keyword>
<name>A0A0V0QBV0_PSEPJ</name>